<dbReference type="SUPFAM" id="SSF54427">
    <property type="entry name" value="NTF2-like"/>
    <property type="match status" value="1"/>
</dbReference>
<dbReference type="Proteomes" id="UP000248039">
    <property type="component" value="Unassembled WGS sequence"/>
</dbReference>
<dbReference type="InterPro" id="IPR032710">
    <property type="entry name" value="NTF2-like_dom_sf"/>
</dbReference>
<dbReference type="OrthoDB" id="4762924at2"/>
<comment type="caution">
    <text evidence="2">The sequence shown here is derived from an EMBL/GenBank/DDBJ whole genome shotgun (WGS) entry which is preliminary data.</text>
</comment>
<dbReference type="Pfam" id="PF12680">
    <property type="entry name" value="SnoaL_2"/>
    <property type="match status" value="1"/>
</dbReference>
<protein>
    <recommendedName>
        <fullName evidence="1">SnoaL-like domain-containing protein</fullName>
    </recommendedName>
</protein>
<name>A0A2V4P327_9ACTN</name>
<feature type="domain" description="SnoaL-like" evidence="1">
    <location>
        <begin position="9"/>
        <end position="97"/>
    </location>
</feature>
<dbReference type="Gene3D" id="3.10.450.50">
    <property type="match status" value="1"/>
</dbReference>
<dbReference type="InterPro" id="IPR037401">
    <property type="entry name" value="SnoaL-like"/>
</dbReference>
<reference evidence="2 3" key="1">
    <citation type="submission" date="2018-03" db="EMBL/GenBank/DDBJ databases">
        <title>Bioinformatic expansion and discovery of thiopeptide antibiotics.</title>
        <authorList>
            <person name="Schwalen C.J."/>
            <person name="Hudson G.A."/>
            <person name="Mitchell D.A."/>
        </authorList>
    </citation>
    <scope>NUCLEOTIDE SEQUENCE [LARGE SCALE GENOMIC DNA]</scope>
    <source>
        <strain evidence="2 3">ATCC 21389</strain>
    </source>
</reference>
<gene>
    <name evidence="2" type="ORF">C7C46_02035</name>
</gene>
<accession>A0A2V4P327</accession>
<dbReference type="RefSeq" id="WP_110664952.1">
    <property type="nucleotide sequence ID" value="NZ_PYBW01000009.1"/>
</dbReference>
<evidence type="ECO:0000313" key="3">
    <source>
        <dbReference type="Proteomes" id="UP000248039"/>
    </source>
</evidence>
<evidence type="ECO:0000259" key="1">
    <source>
        <dbReference type="Pfam" id="PF12680"/>
    </source>
</evidence>
<sequence>MSNSLDPAVSNFVEALNAGDSAAFYDLLTPDATMSDDGDERDLRTWIESEAFGSNGRMDVRSVADGGLALVADYTNDRWGSMRTAWRFTVAQGRISRFETGQA</sequence>
<dbReference type="AlphaFoldDB" id="A0A2V4P327"/>
<keyword evidence="3" id="KW-1185">Reference proteome</keyword>
<proteinExistence type="predicted"/>
<dbReference type="EMBL" id="PYBW01000009">
    <property type="protein sequence ID" value="PYC87998.1"/>
    <property type="molecule type" value="Genomic_DNA"/>
</dbReference>
<organism evidence="2 3">
    <name type="scientific">Streptomyces tateyamensis</name>
    <dbReference type="NCBI Taxonomy" id="565073"/>
    <lineage>
        <taxon>Bacteria</taxon>
        <taxon>Bacillati</taxon>
        <taxon>Actinomycetota</taxon>
        <taxon>Actinomycetes</taxon>
        <taxon>Kitasatosporales</taxon>
        <taxon>Streptomycetaceae</taxon>
        <taxon>Streptomyces</taxon>
    </lineage>
</organism>
<evidence type="ECO:0000313" key="2">
    <source>
        <dbReference type="EMBL" id="PYC87998.1"/>
    </source>
</evidence>